<feature type="binding site" evidence="12">
    <location>
        <position position="146"/>
    </location>
    <ligand>
        <name>substrate</name>
    </ligand>
</feature>
<feature type="binding site" evidence="13">
    <location>
        <position position="130"/>
    </location>
    <ligand>
        <name>Ca(2+)</name>
        <dbReference type="ChEBI" id="CHEBI:29108"/>
    </ligand>
</feature>
<evidence type="ECO:0000256" key="10">
    <source>
        <dbReference type="ARBA" id="ARBA00023232"/>
    </source>
</evidence>
<proteinExistence type="predicted"/>
<dbReference type="GO" id="GO:0004334">
    <property type="term" value="F:fumarylacetoacetase activity"/>
    <property type="evidence" value="ECO:0007669"/>
    <property type="project" value="UniProtKB-EC"/>
</dbReference>
<keyword evidence="10" id="KW-0585">Phenylalanine catabolism</keyword>
<dbReference type="GO" id="GO:0006572">
    <property type="term" value="P:L-tyrosine catabolic process"/>
    <property type="evidence" value="ECO:0007669"/>
    <property type="project" value="UniProtKB-KW"/>
</dbReference>
<evidence type="ECO:0000256" key="12">
    <source>
        <dbReference type="PIRSR" id="PIRSR605959-2"/>
    </source>
</evidence>
<dbReference type="SUPFAM" id="SSF56529">
    <property type="entry name" value="FAH"/>
    <property type="match status" value="1"/>
</dbReference>
<dbReference type="AlphaFoldDB" id="A0A2A7UQF4"/>
<dbReference type="STRING" id="1219032.GCA_001515545_03870"/>
<reference evidence="17" key="1">
    <citation type="submission" date="2017-09" db="EMBL/GenBank/DDBJ databases">
        <title>FDA dAtabase for Regulatory Grade micrObial Sequences (FDA-ARGOS): Supporting development and validation of Infectious Disease Dx tests.</title>
        <authorList>
            <person name="Minogue T."/>
            <person name="Wolcott M."/>
            <person name="Wasieloski L."/>
            <person name="Aguilar W."/>
            <person name="Moore D."/>
            <person name="Tallon L."/>
            <person name="Sadzewicz L."/>
            <person name="Ott S."/>
            <person name="Zhao X."/>
            <person name="Nagaraj S."/>
            <person name="Vavikolanu K."/>
            <person name="Aluvathingal J."/>
            <person name="Nadendla S."/>
            <person name="Sichtig H."/>
        </authorList>
    </citation>
    <scope>NUCLEOTIDE SEQUENCE [LARGE SCALE GENOMIC DNA]</scope>
    <source>
        <strain evidence="17">FDAARGOS_394</strain>
    </source>
</reference>
<feature type="binding site" evidence="13">
    <location>
        <position position="203"/>
    </location>
    <ligand>
        <name>Ca(2+)</name>
        <dbReference type="ChEBI" id="CHEBI:29108"/>
    </ligand>
</feature>
<dbReference type="Gene3D" id="2.30.30.230">
    <property type="entry name" value="Fumarylacetoacetase, N-terminal domain"/>
    <property type="match status" value="1"/>
</dbReference>
<evidence type="ECO:0000259" key="14">
    <source>
        <dbReference type="Pfam" id="PF01557"/>
    </source>
</evidence>
<name>A0A2A7UQF4_COMTR</name>
<dbReference type="InterPro" id="IPR036462">
    <property type="entry name" value="Fumarylacetoacetase_N_sf"/>
</dbReference>
<protein>
    <recommendedName>
        <fullName evidence="4">fumarylacetoacetase</fullName>
        <ecNumber evidence="4">3.7.1.2</ecNumber>
    </recommendedName>
</protein>
<evidence type="ECO:0000256" key="3">
    <source>
        <dbReference type="ARBA" id="ARBA00004782"/>
    </source>
</evidence>
<dbReference type="RefSeq" id="WP_066541455.1">
    <property type="nucleotide sequence ID" value="NZ_DALZQJ010000009.1"/>
</dbReference>
<dbReference type="EMBL" id="PDEA01000001">
    <property type="protein sequence ID" value="PEH87484.1"/>
    <property type="molecule type" value="Genomic_DNA"/>
</dbReference>
<keyword evidence="9" id="KW-0828">Tyrosine catabolism</keyword>
<keyword evidence="17" id="KW-1185">Reference proteome</keyword>
<comment type="cofactor">
    <cofactor evidence="1 13">
        <name>Ca(2+)</name>
        <dbReference type="ChEBI" id="CHEBI:29108"/>
    </cofactor>
</comment>
<feature type="domain" description="Fumarylacetoacetase N-terminal" evidence="15">
    <location>
        <begin position="23"/>
        <end position="122"/>
    </location>
</feature>
<dbReference type="SUPFAM" id="SSF63433">
    <property type="entry name" value="Fumarylacetoacetate hydrolase, FAH, N-terminal domain"/>
    <property type="match status" value="1"/>
</dbReference>
<dbReference type="Gene3D" id="3.90.850.10">
    <property type="entry name" value="Fumarylacetoacetase-like, C-terminal domain"/>
    <property type="match status" value="1"/>
</dbReference>
<organism evidence="16 17">
    <name type="scientific">Comamonas terrigena</name>
    <dbReference type="NCBI Taxonomy" id="32013"/>
    <lineage>
        <taxon>Bacteria</taxon>
        <taxon>Pseudomonadati</taxon>
        <taxon>Pseudomonadota</taxon>
        <taxon>Betaproteobacteria</taxon>
        <taxon>Burkholderiales</taxon>
        <taxon>Comamonadaceae</taxon>
        <taxon>Comamonas</taxon>
    </lineage>
</organism>
<evidence type="ECO:0000313" key="16">
    <source>
        <dbReference type="EMBL" id="PEH87484.1"/>
    </source>
</evidence>
<comment type="caution">
    <text evidence="16">The sequence shown here is derived from an EMBL/GenBank/DDBJ whole genome shotgun (WGS) entry which is preliminary data.</text>
</comment>
<dbReference type="GO" id="GO:1902000">
    <property type="term" value="P:homogentisate catabolic process"/>
    <property type="evidence" value="ECO:0007669"/>
    <property type="project" value="TreeGrafter"/>
</dbReference>
<keyword evidence="6" id="KW-0378">Hydrolase</keyword>
<keyword evidence="7 13" id="KW-0106">Calcium</keyword>
<evidence type="ECO:0000256" key="5">
    <source>
        <dbReference type="ARBA" id="ARBA00022723"/>
    </source>
</evidence>
<feature type="binding site" evidence="13">
    <location>
        <position position="255"/>
    </location>
    <ligand>
        <name>Mg(2+)</name>
        <dbReference type="ChEBI" id="CHEBI:18420"/>
    </ligand>
</feature>
<accession>A0A2A7UQF4</accession>
<dbReference type="EC" id="3.7.1.2" evidence="4"/>
<dbReference type="OrthoDB" id="3766879at2"/>
<feature type="binding site" evidence="13">
    <location>
        <position position="235"/>
    </location>
    <ligand>
        <name>Mg(2+)</name>
        <dbReference type="ChEBI" id="CHEBI:18420"/>
    </ligand>
</feature>
<dbReference type="InterPro" id="IPR015377">
    <property type="entry name" value="Fumarylacetoacetase_N"/>
</dbReference>
<dbReference type="NCBIfam" id="TIGR01266">
    <property type="entry name" value="fum_ac_acetase"/>
    <property type="match status" value="1"/>
</dbReference>
<feature type="binding site" evidence="13">
    <location>
        <position position="259"/>
    </location>
    <ligand>
        <name>Mg(2+)</name>
        <dbReference type="ChEBI" id="CHEBI:18420"/>
    </ligand>
</feature>
<comment type="pathway">
    <text evidence="3">Amino-acid degradation; L-phenylalanine degradation; acetoacetate and fumarate from L-phenylalanine: step 6/6.</text>
</comment>
<feature type="binding site" evidence="13">
    <location>
        <position position="201"/>
    </location>
    <ligand>
        <name>Ca(2+)</name>
        <dbReference type="ChEBI" id="CHEBI:29108"/>
    </ligand>
</feature>
<evidence type="ECO:0000256" key="9">
    <source>
        <dbReference type="ARBA" id="ARBA00022878"/>
    </source>
</evidence>
<feature type="binding site" evidence="12">
    <location>
        <position position="242"/>
    </location>
    <ligand>
        <name>substrate</name>
    </ligand>
</feature>
<evidence type="ECO:0000313" key="17">
    <source>
        <dbReference type="Proteomes" id="UP000220246"/>
    </source>
</evidence>
<evidence type="ECO:0000256" key="6">
    <source>
        <dbReference type="ARBA" id="ARBA00022801"/>
    </source>
</evidence>
<comment type="cofactor">
    <cofactor evidence="2 13">
        <name>Mg(2+)</name>
        <dbReference type="ChEBI" id="CHEBI:18420"/>
    </cofactor>
</comment>
<keyword evidence="5 13" id="KW-0479">Metal-binding</keyword>
<dbReference type="GO" id="GO:0046872">
    <property type="term" value="F:metal ion binding"/>
    <property type="evidence" value="ECO:0007669"/>
    <property type="project" value="UniProtKB-KW"/>
</dbReference>
<dbReference type="Proteomes" id="UP000220246">
    <property type="component" value="Unassembled WGS sequence"/>
</dbReference>
<evidence type="ECO:0000256" key="7">
    <source>
        <dbReference type="ARBA" id="ARBA00022837"/>
    </source>
</evidence>
<evidence type="ECO:0000256" key="8">
    <source>
        <dbReference type="ARBA" id="ARBA00022842"/>
    </source>
</evidence>
<feature type="binding site" evidence="12">
    <location>
        <position position="132"/>
    </location>
    <ligand>
        <name>substrate</name>
    </ligand>
</feature>
<feature type="binding site" evidence="12">
    <location>
        <position position="352"/>
    </location>
    <ligand>
        <name>substrate</name>
    </ligand>
</feature>
<feature type="binding site" evidence="12">
    <location>
        <position position="246"/>
    </location>
    <ligand>
        <name>substrate</name>
    </ligand>
</feature>
<dbReference type="GO" id="GO:0006559">
    <property type="term" value="P:L-phenylalanine catabolic process"/>
    <property type="evidence" value="ECO:0007669"/>
    <property type="project" value="UniProtKB-UniPathway"/>
</dbReference>
<evidence type="ECO:0000256" key="2">
    <source>
        <dbReference type="ARBA" id="ARBA00001946"/>
    </source>
</evidence>
<keyword evidence="8 13" id="KW-0460">Magnesium</keyword>
<dbReference type="InterPro" id="IPR036663">
    <property type="entry name" value="Fumarylacetoacetase_C_sf"/>
</dbReference>
<feature type="binding site" evidence="13">
    <location>
        <position position="235"/>
    </location>
    <ligand>
        <name>Ca(2+)</name>
        <dbReference type="ChEBI" id="CHEBI:29108"/>
    </ligand>
</feature>
<sequence length="423" mass="45543">MHTIDFALRAFVPGAQDSEFPLQNLPYGIFNTARAPRPRVGVAIGDQILDLAAAAQAGLLVSVSADALLQPTLNALAALGRARWTALRAELAALLQEGSPLATYPQATQLLVPQAEARMHLPFAIGGFTDFYASENHAYNCGCLFRDPANALPPNWKHIPIGYNGRASSVMLGGAPVVRPNGQLPGKEGPSWGPTQSLDFELEIGVFIGRDTELGQPLPVAQAQDAIFGVVLLNDWSAREVQRWEYAPLGPFQAKAFHTSISPWVVPLDALQPFRVALPPQQPTVLPYLQQAQRHSYDVQLSVSLQPGTADRATPISCSNLQHLYWSFEQLIAHHTGSGCNLRVGDLLGTGTISGTDHDALGCMLEMTRNGQEPLHLLTGEARRFLEDGDTLRFSAQAHQGGIRIGFGELCSTVAPAVAYPQG</sequence>
<dbReference type="PANTHER" id="PTHR43069">
    <property type="entry name" value="FUMARYLACETOACETASE"/>
    <property type="match status" value="1"/>
</dbReference>
<dbReference type="GeneID" id="80803429"/>
<dbReference type="PANTHER" id="PTHR43069:SF2">
    <property type="entry name" value="FUMARYLACETOACETASE"/>
    <property type="match status" value="1"/>
</dbReference>
<evidence type="ECO:0000256" key="11">
    <source>
        <dbReference type="PIRSR" id="PIRSR605959-1"/>
    </source>
</evidence>
<evidence type="ECO:0000259" key="15">
    <source>
        <dbReference type="Pfam" id="PF09298"/>
    </source>
</evidence>
<evidence type="ECO:0000256" key="4">
    <source>
        <dbReference type="ARBA" id="ARBA00012094"/>
    </source>
</evidence>
<dbReference type="InterPro" id="IPR005959">
    <property type="entry name" value="Fumarylacetoacetase"/>
</dbReference>
<dbReference type="InterPro" id="IPR011234">
    <property type="entry name" value="Fumarylacetoacetase-like_C"/>
</dbReference>
<feature type="active site" description="Proton acceptor" evidence="11">
    <location>
        <position position="137"/>
    </location>
</feature>
<feature type="domain" description="Fumarylacetoacetase-like C-terminal" evidence="14">
    <location>
        <begin position="129"/>
        <end position="414"/>
    </location>
</feature>
<dbReference type="Pfam" id="PF01557">
    <property type="entry name" value="FAA_hydrolase"/>
    <property type="match status" value="1"/>
</dbReference>
<gene>
    <name evidence="16" type="primary">fahA</name>
    <name evidence="16" type="ORF">CRM82_01580</name>
</gene>
<evidence type="ECO:0000256" key="1">
    <source>
        <dbReference type="ARBA" id="ARBA00001913"/>
    </source>
</evidence>
<dbReference type="UniPathway" id="UPA00139">
    <property type="reaction ID" value="UER00341"/>
</dbReference>
<evidence type="ECO:0000256" key="13">
    <source>
        <dbReference type="PIRSR" id="PIRSR605959-3"/>
    </source>
</evidence>
<dbReference type="Pfam" id="PF09298">
    <property type="entry name" value="FAA_hydrolase_N"/>
    <property type="match status" value="1"/>
</dbReference>